<dbReference type="InterPro" id="IPR023298">
    <property type="entry name" value="ATPase_P-typ_TM_dom_sf"/>
</dbReference>
<gene>
    <name evidence="7" type="ORF">CWN47_25635</name>
</gene>
<feature type="transmembrane region" description="Helical" evidence="5">
    <location>
        <begin position="69"/>
        <end position="91"/>
    </location>
</feature>
<dbReference type="EMBL" id="PIDP01001197">
    <property type="protein sequence ID" value="PLM91621.1"/>
    <property type="molecule type" value="Genomic_DNA"/>
</dbReference>
<evidence type="ECO:0000256" key="4">
    <source>
        <dbReference type="ARBA" id="ARBA00022842"/>
    </source>
</evidence>
<evidence type="ECO:0000259" key="6">
    <source>
        <dbReference type="Pfam" id="PF00689"/>
    </source>
</evidence>
<dbReference type="Proteomes" id="UP000234412">
    <property type="component" value="Unassembled WGS sequence"/>
</dbReference>
<organism evidence="7 8">
    <name type="scientific">Klebsiella variicola</name>
    <dbReference type="NCBI Taxonomy" id="244366"/>
    <lineage>
        <taxon>Bacteria</taxon>
        <taxon>Pseudomonadati</taxon>
        <taxon>Pseudomonadota</taxon>
        <taxon>Gammaproteobacteria</taxon>
        <taxon>Enterobacterales</taxon>
        <taxon>Enterobacteriaceae</taxon>
        <taxon>Klebsiella/Raoultella group</taxon>
        <taxon>Klebsiella</taxon>
        <taxon>Klebsiella pneumoniae complex</taxon>
    </lineage>
</organism>
<keyword evidence="5" id="KW-0812">Transmembrane</keyword>
<dbReference type="Pfam" id="PF00689">
    <property type="entry name" value="Cation_ATPase_C"/>
    <property type="match status" value="1"/>
</dbReference>
<keyword evidence="5" id="KW-0472">Membrane</keyword>
<dbReference type="PRINTS" id="PR01836">
    <property type="entry name" value="MGATPASE"/>
</dbReference>
<keyword evidence="4" id="KW-0460">Magnesium</keyword>
<keyword evidence="5" id="KW-1133">Transmembrane helix</keyword>
<evidence type="ECO:0000256" key="2">
    <source>
        <dbReference type="ARBA" id="ARBA00022475"/>
    </source>
</evidence>
<evidence type="ECO:0000313" key="8">
    <source>
        <dbReference type="Proteomes" id="UP000234412"/>
    </source>
</evidence>
<protein>
    <submittedName>
        <fullName evidence="7">Magnesium-translocating P-type ATPase</fullName>
    </submittedName>
</protein>
<dbReference type="GO" id="GO:0015444">
    <property type="term" value="F:P-type magnesium transporter activity"/>
    <property type="evidence" value="ECO:0007669"/>
    <property type="project" value="InterPro"/>
</dbReference>
<dbReference type="SUPFAM" id="SSF81665">
    <property type="entry name" value="Calcium ATPase, transmembrane domain M"/>
    <property type="match status" value="1"/>
</dbReference>
<reference evidence="7 8" key="2">
    <citation type="submission" date="2018-01" db="EMBL/GenBank/DDBJ databases">
        <title>Genomic study of Klebsiella pneumoniae.</title>
        <authorList>
            <person name="Yang Y."/>
            <person name="Bicalho R."/>
        </authorList>
    </citation>
    <scope>NUCLEOTIDE SEQUENCE [LARGE SCALE GENOMIC DNA]</scope>
    <source>
        <strain evidence="7 8">A8</strain>
    </source>
</reference>
<dbReference type="InterPro" id="IPR006068">
    <property type="entry name" value="ATPase_P-typ_cation-transptr_C"/>
</dbReference>
<evidence type="ECO:0000256" key="3">
    <source>
        <dbReference type="ARBA" id="ARBA00022553"/>
    </source>
</evidence>
<dbReference type="Gene3D" id="1.20.1110.10">
    <property type="entry name" value="Calcium-transporting ATPase, transmembrane domain"/>
    <property type="match status" value="1"/>
</dbReference>
<evidence type="ECO:0000256" key="1">
    <source>
        <dbReference type="ARBA" id="ARBA00004651"/>
    </source>
</evidence>
<dbReference type="InterPro" id="IPR006415">
    <property type="entry name" value="P-type_ATPase_IIIB"/>
</dbReference>
<name>A0A2N4YV42_KLEVA</name>
<keyword evidence="3" id="KW-0597">Phosphoprotein</keyword>
<feature type="non-terminal residue" evidence="7">
    <location>
        <position position="1"/>
    </location>
</feature>
<evidence type="ECO:0000313" key="7">
    <source>
        <dbReference type="EMBL" id="PLM91621.1"/>
    </source>
</evidence>
<feature type="transmembrane region" description="Helical" evidence="5">
    <location>
        <begin position="33"/>
        <end position="53"/>
    </location>
</feature>
<sequence>LFQSGWFVEGLLSQTLVVHMLRTQKIPFIQSTAAWPVLMMTGLIMAIGIYVPFSPLGPLVGLQALPWQYFPWLVGTLLAYCCVAQGMKTFYIRRFRQWH</sequence>
<accession>A0A2N4YV42</accession>
<comment type="caution">
    <text evidence="7">The sequence shown here is derived from an EMBL/GenBank/DDBJ whole genome shotgun (WGS) entry which is preliminary data.</text>
</comment>
<keyword evidence="2" id="KW-1003">Cell membrane</keyword>
<proteinExistence type="predicted"/>
<dbReference type="AlphaFoldDB" id="A0A2N4YV42"/>
<reference evidence="7 8" key="1">
    <citation type="submission" date="2017-11" db="EMBL/GenBank/DDBJ databases">
        <authorList>
            <person name="Han C.G."/>
        </authorList>
    </citation>
    <scope>NUCLEOTIDE SEQUENCE [LARGE SCALE GENOMIC DNA]</scope>
    <source>
        <strain evidence="7 8">A8</strain>
    </source>
</reference>
<evidence type="ECO:0000256" key="5">
    <source>
        <dbReference type="SAM" id="Phobius"/>
    </source>
</evidence>
<comment type="subcellular location">
    <subcellularLocation>
        <location evidence="1">Cell membrane</location>
        <topology evidence="1">Multi-pass membrane protein</topology>
    </subcellularLocation>
</comment>
<feature type="domain" description="Cation-transporting P-type ATPase C-terminal" evidence="6">
    <location>
        <begin position="2"/>
        <end position="90"/>
    </location>
</feature>
<dbReference type="GO" id="GO:0005886">
    <property type="term" value="C:plasma membrane"/>
    <property type="evidence" value="ECO:0007669"/>
    <property type="project" value="UniProtKB-SubCell"/>
</dbReference>